<accession>A0A4P9UT08</accession>
<proteinExistence type="predicted"/>
<dbReference type="RefSeq" id="WP_017840877.1">
    <property type="nucleotide sequence ID" value="NZ_CP035467.1"/>
</dbReference>
<dbReference type="EMBL" id="CP035467">
    <property type="protein sequence ID" value="QCW84689.1"/>
    <property type="molecule type" value="Genomic_DNA"/>
</dbReference>
<evidence type="ECO:0000313" key="2">
    <source>
        <dbReference type="EMBL" id="QCW84689.1"/>
    </source>
</evidence>
<dbReference type="InterPro" id="IPR007024">
    <property type="entry name" value="BLUF_domain"/>
</dbReference>
<keyword evidence="3" id="KW-1185">Reference proteome</keyword>
<dbReference type="Proteomes" id="UP000305881">
    <property type="component" value="Chromosome"/>
</dbReference>
<feature type="domain" description="BLUF" evidence="1">
    <location>
        <begin position="3"/>
        <end position="94"/>
    </location>
</feature>
<dbReference type="Gene3D" id="3.30.70.100">
    <property type="match status" value="1"/>
</dbReference>
<organism evidence="2 3">
    <name type="scientific">Methylotuvimicrobium buryatense</name>
    <name type="common">Methylomicrobium buryatense</name>
    <dbReference type="NCBI Taxonomy" id="95641"/>
    <lineage>
        <taxon>Bacteria</taxon>
        <taxon>Pseudomonadati</taxon>
        <taxon>Pseudomonadota</taxon>
        <taxon>Gammaproteobacteria</taxon>
        <taxon>Methylococcales</taxon>
        <taxon>Methylococcaceae</taxon>
        <taxon>Methylotuvimicrobium</taxon>
    </lineage>
</organism>
<dbReference type="PROSITE" id="PS50925">
    <property type="entry name" value="BLUF"/>
    <property type="match status" value="1"/>
</dbReference>
<dbReference type="SUPFAM" id="SSF54975">
    <property type="entry name" value="Acylphosphatase/BLUF domain-like"/>
    <property type="match status" value="1"/>
</dbReference>
<name>A0A4P9UT08_METBY</name>
<dbReference type="STRING" id="675511.GCA_000341735_02360"/>
<dbReference type="SMART" id="SM01034">
    <property type="entry name" value="BLUF"/>
    <property type="match status" value="1"/>
</dbReference>
<dbReference type="Pfam" id="PF04940">
    <property type="entry name" value="BLUF"/>
    <property type="match status" value="1"/>
</dbReference>
<evidence type="ECO:0000259" key="1">
    <source>
        <dbReference type="PROSITE" id="PS50925"/>
    </source>
</evidence>
<dbReference type="GO" id="GO:0071949">
    <property type="term" value="F:FAD binding"/>
    <property type="evidence" value="ECO:0007669"/>
    <property type="project" value="InterPro"/>
</dbReference>
<protein>
    <submittedName>
        <fullName evidence="2">BLUF domain-containing protein</fullName>
    </submittedName>
</protein>
<dbReference type="KEGG" id="mbur:EQU24_03235"/>
<dbReference type="OrthoDB" id="557705at2"/>
<dbReference type="AlphaFoldDB" id="A0A4P9UT08"/>
<gene>
    <name evidence="2" type="ORF">EQU24_03235</name>
</gene>
<evidence type="ECO:0000313" key="3">
    <source>
        <dbReference type="Proteomes" id="UP000305881"/>
    </source>
</evidence>
<reference evidence="3" key="1">
    <citation type="journal article" date="2019" name="J. Bacteriol.">
        <title>A Mutagenic Screen Identifies a TonB-Dependent Receptor Required for the Lanthanide Metal Switch in the Type I Methanotroph 'Methylotuvimicrobium buryatense' 5GB1C.</title>
        <authorList>
            <person name="Groom J.D."/>
            <person name="Ford S.M."/>
            <person name="Pesesky M.W."/>
            <person name="Lidstrom M.E."/>
        </authorList>
    </citation>
    <scope>NUCLEOTIDE SEQUENCE [LARGE SCALE GENOMIC DNA]</scope>
    <source>
        <strain evidence="3">5GB1C</strain>
    </source>
</reference>
<dbReference type="GO" id="GO:0009882">
    <property type="term" value="F:blue light photoreceptor activity"/>
    <property type="evidence" value="ECO:0007669"/>
    <property type="project" value="InterPro"/>
</dbReference>
<dbReference type="InterPro" id="IPR036046">
    <property type="entry name" value="Acylphosphatase-like_dom_sf"/>
</dbReference>
<sequence>MPLYCLVYTSVSSQEMSDEDLKALLKKSREKNKKLNITGMLLHLDPFFIQILEGEEKVVLDSFNRIKEDSRHQKVSLIYKKQIKERAFSDWTMGFNKVSDEDIESLDGSFDFWEQSTPNSLAGASGEIERLLEMFKNETLF</sequence>